<dbReference type="Pfam" id="PF13290">
    <property type="entry name" value="CHB_HEX_C_1"/>
    <property type="match status" value="2"/>
</dbReference>
<dbReference type="Gene3D" id="3.20.20.140">
    <property type="entry name" value="Metal-dependent hydrolases"/>
    <property type="match status" value="1"/>
</dbReference>
<dbReference type="SUPFAM" id="SSF89550">
    <property type="entry name" value="PHP domain-like"/>
    <property type="match status" value="1"/>
</dbReference>
<feature type="region of interest" description="Disordered" evidence="1">
    <location>
        <begin position="1712"/>
        <end position="1789"/>
    </location>
</feature>
<dbReference type="HOGENOM" id="CLU_002019_0_0_9"/>
<feature type="transmembrane region" description="Helical" evidence="2">
    <location>
        <begin position="1796"/>
        <end position="1819"/>
    </location>
</feature>
<proteinExistence type="predicted"/>
<keyword evidence="2" id="KW-0472">Membrane</keyword>
<sequence>MKKKHQRNRVVSLFMAFALICATCMTLPEKALAVSNPLAQWVFTANPTDTSVTPANASFAATGSGSDGAKMTIVAGNAWGTSGKTFIGTNGWDNGSGTKYWEFDVPAGASATGMTFSAQIQVSKTAPKYWKVQASANGLDYSDVTNGKFQSVSSMADIQFADAGTTALPLPDYTKSVRVTPFDNTPFDNTNYSTVQAGGVSYINNIVITGSLGAQAPTSKISPVTAQTSVTPGENNSVPSGTTVTLACATAGAQIYYTINGGAVQVYAQPIKLTENTSISAYAVAGGEKSDPYSFSYTVSSASATAISAVRGMANGAAATVSGVVTRVVNSSTMYVQDSTGGICVFGGSFTAADYPGGTPVTVSGTVNNYQGVMELTNSSSTAKDLTVTKTGGSLAPITPAVVALSDFSSNPSKYEGQLIQIQSATLKVSGSSYSLTSGSTSVPLYSKNGSKVSAADGSTVNAAGIATIYKSAAELLFADAADLTAAGGSTTGTAISAARGMANGAAATVSGVVTRVVNSSTMYVQDSTGGICVFGGSFTAADYPSGTPVTVSGTVNNYQGVMELTNSSSTAKDLTVTKTGGSLAPITPAVVALSDFSSNPSKYEGQLIQIQNATLKVSGSSYSLTSGSTSVPLYSKNGSKVSAADGSTVNAAGIATVYKSAAELLFADAADLTAAGGSGGNSGNTSGQVAAVEATPGSGAVVNVGDSITLSTTTDGASIKYKLNGASAYSDYTGPIKITELPLTISAYAVKTGIKDSIKTTITYDAPYSGTYNLYFGQLHSHTTLSDGQGTVEQAFAHASQVENLDFLAVTDHSNYFESATDATNHVNTILDSSNNAKWNEGHQSAADITSQQIDKGNVSDPSARFLGLYGYEMTWSDGSGHINTFNTPGFEDRQNPYYDNNAQSASDPSGLQKYYDTLTTVPQSASQFNHPGTTFGDFYDFADYSPAYDSLMDMVEVGNGEGPIRGAGYFPSYEYYTRALDKGWHVAPTNNQDNHRGNWGDANTARSVILAKDLSTSSLYDAMHQRRMYATEDNDLSIQYTLNGQVMGSVLSVKSGAPITLKADLSDPTDKSIGMVQVISNGGRVVASKTLDTNKGSVEFDLSNDYSYYYLRVTEPDADIAVTAPVWTNDVDKAGIASTTSDTSLPVKGEAVTITTSLYNNEQVPMQLESLQYSIGGQVIQTVPGSQLNGGQSIASLGTAQYQFSYTPANAGDQTVDVTLTANENGVEKTYTGTLQLSVADPKTVTRVLIDGTHFNSYVDGYYAGNMNNFTQIAANVGAQVKIATDASQITPDVLKTIQLLVITSPATQGGTTKAGTAYTPQTFSSDFISMVKDYVAGGGRVVVCGTSDYGDGAGEYKASTQINNLLTGIGATARVRADEMKDDVTNGGQNYRLYLQNFSSTASLLNGVVTGSSGQEYSAYSGCSVNPGAGASLVTGFDTTYADVSSPSASNVGTVTVQKGSHPVALSEETVGKGEVVTSGTILLSDFEIKATKDNNWDLPYANYNIMSNLLKETQVSIPITNIADIRQNGKDGDVYAVEGTVTVGTEQPNAFTDTLYLQDGTGGMDVYPIANGSGIKVGEKIRVIGHVSSYQGDKELKIGSGVEGYEVLDSSIHPLAPTAMSAKDAMDYDQNGGKLVSVTGTVSNVQQDGGAIQSFILNDGSNANGARIFINGYIDPNVSLSNVVQEGTTVTAVGVVYTDPNGVSLRVRDKNEIVPVQTGTPGGGTSSSASSGNSSAGGGTSGSASSGNSSAGGGTSNSASSGNSSAGGGTSGSASSSAPSGTVSNPDTGTGAWTFGLSLSIVVLAAVLAAGWLTMRRRTH</sequence>
<keyword evidence="5" id="KW-0547">Nucleotide-binding</keyword>
<gene>
    <name evidence="5" type="ordered locus">Ethha_2325</name>
</gene>
<dbReference type="eggNOG" id="COG1599">
    <property type="taxonomic scope" value="Bacteria"/>
</dbReference>
<dbReference type="Proteomes" id="UP000001551">
    <property type="component" value="Chromosome"/>
</dbReference>
<dbReference type="SUPFAM" id="SSF52317">
    <property type="entry name" value="Class I glutamine amidotransferase-like"/>
    <property type="match status" value="1"/>
</dbReference>
<evidence type="ECO:0000256" key="3">
    <source>
        <dbReference type="SAM" id="SignalP"/>
    </source>
</evidence>
<dbReference type="KEGG" id="eha:Ethha_2325"/>
<feature type="compositionally biased region" description="Low complexity" evidence="1">
    <location>
        <begin position="1776"/>
        <end position="1786"/>
    </location>
</feature>
<feature type="domain" description="GH29D-like beta-sandwich" evidence="4">
    <location>
        <begin position="698"/>
        <end position="759"/>
    </location>
</feature>
<name>E6U4V2_ETHHY</name>
<protein>
    <submittedName>
        <fullName evidence="5">Nucleic acid binding OB-fold tRNA/helicase-type</fullName>
    </submittedName>
</protein>
<evidence type="ECO:0000313" key="5">
    <source>
        <dbReference type="EMBL" id="ADU27837.1"/>
    </source>
</evidence>
<accession>E6U4V2</accession>
<feature type="signal peptide" evidence="3">
    <location>
        <begin position="1"/>
        <end position="33"/>
    </location>
</feature>
<keyword evidence="3" id="KW-0732">Signal</keyword>
<feature type="domain" description="GH29D-like beta-sandwich" evidence="4">
    <location>
        <begin position="237"/>
        <end position="291"/>
    </location>
</feature>
<keyword evidence="5" id="KW-0378">Hydrolase</keyword>
<dbReference type="NCBIfam" id="NF038032">
    <property type="entry name" value="CehA_McbA_metalo"/>
    <property type="match status" value="1"/>
</dbReference>
<reference evidence="5 6" key="1">
    <citation type="submission" date="2010-12" db="EMBL/GenBank/DDBJ databases">
        <title>Complete sequence of Ethanoligenens harbinense YUAN-3.</title>
        <authorList>
            <person name="Lucas S."/>
            <person name="Copeland A."/>
            <person name="Lapidus A."/>
            <person name="Cheng J.-F."/>
            <person name="Bruce D."/>
            <person name="Goodwin L."/>
            <person name="Pitluck S."/>
            <person name="Chertkov O."/>
            <person name="Misra M."/>
            <person name="Detter J.C."/>
            <person name="Han C."/>
            <person name="Tapia R."/>
            <person name="Land M."/>
            <person name="Hauser L."/>
            <person name="Jeffries C."/>
            <person name="Kyrpides N."/>
            <person name="Ivanova N."/>
            <person name="Mikhailova N."/>
            <person name="Wang A."/>
            <person name="Mouttaki H."/>
            <person name="He Z."/>
            <person name="Zhou J."/>
            <person name="Hemme C.L."/>
            <person name="Woyke T."/>
        </authorList>
    </citation>
    <scope>NUCLEOTIDE SEQUENCE [LARGE SCALE GENOMIC DNA]</scope>
    <source>
        <strain evidence="6">DSM 18485 / JCM 12961 / CGMCC 1.5033 / YUAN-3</strain>
    </source>
</reference>
<organism evidence="5 6">
    <name type="scientific">Ethanoligenens harbinense (strain DSM 18485 / JCM 12961 / CGMCC 1.5033 / YUAN-3)</name>
    <dbReference type="NCBI Taxonomy" id="663278"/>
    <lineage>
        <taxon>Bacteria</taxon>
        <taxon>Bacillati</taxon>
        <taxon>Bacillota</taxon>
        <taxon>Clostridia</taxon>
        <taxon>Eubacteriales</taxon>
        <taxon>Oscillospiraceae</taxon>
        <taxon>Ethanoligenens</taxon>
    </lineage>
</organism>
<keyword evidence="6" id="KW-1185">Reference proteome</keyword>
<dbReference type="InterPro" id="IPR059177">
    <property type="entry name" value="GH29D-like_dom"/>
</dbReference>
<dbReference type="GO" id="GO:0004386">
    <property type="term" value="F:helicase activity"/>
    <property type="evidence" value="ECO:0007669"/>
    <property type="project" value="UniProtKB-KW"/>
</dbReference>
<keyword evidence="2" id="KW-1133">Transmembrane helix</keyword>
<dbReference type="eggNOG" id="COG0613">
    <property type="taxonomic scope" value="Bacteria"/>
</dbReference>
<evidence type="ECO:0000313" key="6">
    <source>
        <dbReference type="Proteomes" id="UP000001551"/>
    </source>
</evidence>
<dbReference type="STRING" id="663278.Ethha_2325"/>
<keyword evidence="2" id="KW-0812">Transmembrane</keyword>
<dbReference type="EMBL" id="CP002400">
    <property type="protein sequence ID" value="ADU27837.1"/>
    <property type="molecule type" value="Genomic_DNA"/>
</dbReference>
<dbReference type="InterPro" id="IPR016195">
    <property type="entry name" value="Pol/histidinol_Pase-like"/>
</dbReference>
<evidence type="ECO:0000256" key="1">
    <source>
        <dbReference type="SAM" id="MobiDB-lite"/>
    </source>
</evidence>
<keyword evidence="5" id="KW-0067">ATP-binding</keyword>
<evidence type="ECO:0000256" key="2">
    <source>
        <dbReference type="SAM" id="Phobius"/>
    </source>
</evidence>
<keyword evidence="5" id="KW-0347">Helicase</keyword>
<feature type="chain" id="PRO_5030168385" evidence="3">
    <location>
        <begin position="34"/>
        <end position="1824"/>
    </location>
</feature>
<evidence type="ECO:0000259" key="4">
    <source>
        <dbReference type="Pfam" id="PF13290"/>
    </source>
</evidence>
<dbReference type="InterPro" id="IPR029062">
    <property type="entry name" value="Class_I_gatase-like"/>
</dbReference>